<gene>
    <name evidence="10" type="ORF">PMEA_00027261</name>
</gene>
<keyword evidence="4" id="KW-0297">G-protein coupled receptor</keyword>
<dbReference type="PRINTS" id="PR00237">
    <property type="entry name" value="GPCRRHODOPSN"/>
</dbReference>
<name>A0AAU9XPD5_9CNID</name>
<organism evidence="10 11">
    <name type="scientific">Pocillopora meandrina</name>
    <dbReference type="NCBI Taxonomy" id="46732"/>
    <lineage>
        <taxon>Eukaryota</taxon>
        <taxon>Metazoa</taxon>
        <taxon>Cnidaria</taxon>
        <taxon>Anthozoa</taxon>
        <taxon>Hexacorallia</taxon>
        <taxon>Scleractinia</taxon>
        <taxon>Astrocoeniina</taxon>
        <taxon>Pocilloporidae</taxon>
        <taxon>Pocillopora</taxon>
    </lineage>
</organism>
<protein>
    <recommendedName>
        <fullName evidence="9">G-protein coupled receptors family 1 profile domain-containing protein</fullName>
    </recommendedName>
</protein>
<accession>A0AAU9XPD5</accession>
<evidence type="ECO:0000256" key="7">
    <source>
        <dbReference type="ARBA" id="ARBA00023224"/>
    </source>
</evidence>
<evidence type="ECO:0000313" key="10">
    <source>
        <dbReference type="EMBL" id="CAH3153763.1"/>
    </source>
</evidence>
<keyword evidence="6" id="KW-0675">Receptor</keyword>
<comment type="caution">
    <text evidence="10">The sequence shown here is derived from an EMBL/GenBank/DDBJ whole genome shotgun (WGS) entry which is preliminary data.</text>
</comment>
<evidence type="ECO:0000256" key="8">
    <source>
        <dbReference type="SAM" id="Phobius"/>
    </source>
</evidence>
<keyword evidence="7" id="KW-0807">Transducer</keyword>
<keyword evidence="5 8" id="KW-0472">Membrane</keyword>
<dbReference type="GO" id="GO:0004930">
    <property type="term" value="F:G protein-coupled receptor activity"/>
    <property type="evidence" value="ECO:0007669"/>
    <property type="project" value="UniProtKB-KW"/>
</dbReference>
<dbReference type="PROSITE" id="PS50262">
    <property type="entry name" value="G_PROTEIN_RECEP_F1_2"/>
    <property type="match status" value="1"/>
</dbReference>
<dbReference type="InterPro" id="IPR017452">
    <property type="entry name" value="GPCR_Rhodpsn_7TM"/>
</dbReference>
<dbReference type="AlphaFoldDB" id="A0AAU9XPD5"/>
<comment type="subcellular location">
    <subcellularLocation>
        <location evidence="1">Membrane</location>
        <topology evidence="1">Multi-pass membrane protein</topology>
    </subcellularLocation>
</comment>
<dbReference type="EMBL" id="CALNXJ010000054">
    <property type="protein sequence ID" value="CAH3153763.1"/>
    <property type="molecule type" value="Genomic_DNA"/>
</dbReference>
<dbReference type="PANTHER" id="PTHR45695:SF9">
    <property type="entry name" value="LEUCOKININ RECEPTOR"/>
    <property type="match status" value="1"/>
</dbReference>
<feature type="transmembrane region" description="Helical" evidence="8">
    <location>
        <begin position="25"/>
        <end position="49"/>
    </location>
</feature>
<evidence type="ECO:0000256" key="4">
    <source>
        <dbReference type="ARBA" id="ARBA00023040"/>
    </source>
</evidence>
<evidence type="ECO:0000256" key="5">
    <source>
        <dbReference type="ARBA" id="ARBA00023136"/>
    </source>
</evidence>
<dbReference type="Gene3D" id="1.20.1070.10">
    <property type="entry name" value="Rhodopsin 7-helix transmembrane proteins"/>
    <property type="match status" value="1"/>
</dbReference>
<proteinExistence type="predicted"/>
<dbReference type="PANTHER" id="PTHR45695">
    <property type="entry name" value="LEUCOKININ RECEPTOR-RELATED"/>
    <property type="match status" value="1"/>
</dbReference>
<evidence type="ECO:0000313" key="11">
    <source>
        <dbReference type="Proteomes" id="UP001159428"/>
    </source>
</evidence>
<keyword evidence="11" id="KW-1185">Reference proteome</keyword>
<feature type="transmembrane region" description="Helical" evidence="8">
    <location>
        <begin position="61"/>
        <end position="79"/>
    </location>
</feature>
<feature type="domain" description="G-protein coupled receptors family 1 profile" evidence="9">
    <location>
        <begin position="41"/>
        <end position="156"/>
    </location>
</feature>
<feature type="transmembrane region" description="Helical" evidence="8">
    <location>
        <begin position="99"/>
        <end position="132"/>
    </location>
</feature>
<keyword evidence="3 8" id="KW-1133">Transmembrane helix</keyword>
<dbReference type="GO" id="GO:0005886">
    <property type="term" value="C:plasma membrane"/>
    <property type="evidence" value="ECO:0007669"/>
    <property type="project" value="TreeGrafter"/>
</dbReference>
<reference evidence="10 11" key="1">
    <citation type="submission" date="2022-05" db="EMBL/GenBank/DDBJ databases">
        <authorList>
            <consortium name="Genoscope - CEA"/>
            <person name="William W."/>
        </authorList>
    </citation>
    <scope>NUCLEOTIDE SEQUENCE [LARGE SCALE GENOMIC DNA]</scope>
</reference>
<dbReference type="SUPFAM" id="SSF81321">
    <property type="entry name" value="Family A G protein-coupled receptor-like"/>
    <property type="match status" value="1"/>
</dbReference>
<dbReference type="InterPro" id="IPR000276">
    <property type="entry name" value="GPCR_Rhodpsn"/>
</dbReference>
<evidence type="ECO:0000259" key="9">
    <source>
        <dbReference type="PROSITE" id="PS50262"/>
    </source>
</evidence>
<dbReference type="Pfam" id="PF00001">
    <property type="entry name" value="7tm_1"/>
    <property type="match status" value="1"/>
</dbReference>
<evidence type="ECO:0000256" key="2">
    <source>
        <dbReference type="ARBA" id="ARBA00022692"/>
    </source>
</evidence>
<sequence>MLTSSQADNGSTAQPPFSYPSSIKLTFAILYAAIISMALVGNILVIYILYKRPETRRLTSFMYVNLAVADLLVTAVVMPQSMELIILDNLWIDGTFGELLAKLIMFVFFVAVTASVFSLTAVAFDFFFGIVLPMQKFPRFRNKRSWFPQFGSPQCV</sequence>
<dbReference type="Proteomes" id="UP001159428">
    <property type="component" value="Unassembled WGS sequence"/>
</dbReference>
<keyword evidence="2 8" id="KW-0812">Transmembrane</keyword>
<evidence type="ECO:0000256" key="1">
    <source>
        <dbReference type="ARBA" id="ARBA00004141"/>
    </source>
</evidence>
<evidence type="ECO:0000256" key="6">
    <source>
        <dbReference type="ARBA" id="ARBA00023170"/>
    </source>
</evidence>
<evidence type="ECO:0000256" key="3">
    <source>
        <dbReference type="ARBA" id="ARBA00022989"/>
    </source>
</evidence>